<dbReference type="Gene3D" id="2.40.30.180">
    <property type="entry name" value="Ubiquitin-activating enzyme E1, FCCH domain"/>
    <property type="match status" value="2"/>
</dbReference>
<evidence type="ECO:0000259" key="2">
    <source>
        <dbReference type="Pfam" id="PF13400"/>
    </source>
</evidence>
<dbReference type="AlphaFoldDB" id="A0A258D4V0"/>
<dbReference type="InterPro" id="IPR036465">
    <property type="entry name" value="vWFA_dom_sf"/>
</dbReference>
<gene>
    <name evidence="4" type="ORF">B7Z12_12215</name>
</gene>
<dbReference type="InterPro" id="IPR042302">
    <property type="entry name" value="E1_FCCH_sf"/>
</dbReference>
<organism evidence="4 5">
    <name type="scientific">Caulobacter vibrioides</name>
    <name type="common">Caulobacter crescentus</name>
    <dbReference type="NCBI Taxonomy" id="155892"/>
    <lineage>
        <taxon>Bacteria</taxon>
        <taxon>Pseudomonadati</taxon>
        <taxon>Pseudomonadota</taxon>
        <taxon>Alphaproteobacteria</taxon>
        <taxon>Caulobacterales</taxon>
        <taxon>Caulobacteraceae</taxon>
        <taxon>Caulobacter</taxon>
    </lineage>
</organism>
<protein>
    <submittedName>
        <fullName evidence="4">Pilus assembly protein TadG</fullName>
    </submittedName>
</protein>
<keyword evidence="1" id="KW-0812">Transmembrane</keyword>
<sequence>MPTQSRFFRRLSEGVAAFARRLRRDDRGAIAIQFALLALPLSVLLFGLIDVGRLSLQRRQMQDALDAATLMAARSTASTNAELDTVGDAAFLAEIAGMNLGLTASNATFSAGTNNRIIGSVTATLKPIIANLWQSGDFTVTATSEVVRSSKNLEVALVLDITGSMGGTRIADLKVAAADLVDIIVRDTQTPFYSKIALVPYAAGVNLDTYADAARGPIPVRNISNVEWLATGTNITAITKASSARVTSSGHGLATGDRVYISGINASGSNSMSWLNGQIYTVTKDNNNRFWLDGADTRNSSNYASGGTVRKCLTRDCSLVVTTGAAHGFITGDQISFASVGGTTSLNGQTHTITSLTSTTFDTGVAGLGTTAYTSGGTATCEQSTVPGCRRLAYTSADYTDEVRDISTCVSERIGGQAYTDAAPSTAYVGTNYPSSSNPCPSATVMPLSSDKTALKAQINNYTVGGSTAGQIGLAWGWYMVAPNFGYMWPNASQRPAAYKSRDLMKVVIMMTDGAFNTPYCNGVIAADAGGGSGSDDDHINCNATNGDPYTQARALCTAIKNSANDITLYTVGFAVGSDNTARTFLTNCASDTSKAFFPANGSELKTSFKAIAQEISSLRISK</sequence>
<evidence type="ECO:0000256" key="1">
    <source>
        <dbReference type="SAM" id="Phobius"/>
    </source>
</evidence>
<comment type="caution">
    <text evidence="4">The sequence shown here is derived from an EMBL/GenBank/DDBJ whole genome shotgun (WGS) entry which is preliminary data.</text>
</comment>
<dbReference type="Pfam" id="PF16190">
    <property type="entry name" value="E1_FCCH"/>
    <property type="match status" value="1"/>
</dbReference>
<feature type="domain" description="Ubiquitin-activating enzyme E1 FCCH" evidence="3">
    <location>
        <begin position="322"/>
        <end position="381"/>
    </location>
</feature>
<dbReference type="InterPro" id="IPR032418">
    <property type="entry name" value="E1_FCCH"/>
</dbReference>
<dbReference type="Gene3D" id="3.40.50.410">
    <property type="entry name" value="von Willebrand factor, type A domain"/>
    <property type="match status" value="1"/>
</dbReference>
<keyword evidence="1" id="KW-0472">Membrane</keyword>
<dbReference type="Proteomes" id="UP000215616">
    <property type="component" value="Unassembled WGS sequence"/>
</dbReference>
<keyword evidence="1" id="KW-1133">Transmembrane helix</keyword>
<dbReference type="InterPro" id="IPR028087">
    <property type="entry name" value="Tad_N"/>
</dbReference>
<feature type="transmembrane region" description="Helical" evidence="1">
    <location>
        <begin position="30"/>
        <end position="49"/>
    </location>
</feature>
<feature type="domain" description="Putative Flp pilus-assembly TadG-like N-terminal" evidence="2">
    <location>
        <begin position="28"/>
        <end position="74"/>
    </location>
</feature>
<name>A0A258D4V0_CAUVI</name>
<dbReference type="SUPFAM" id="SSF53300">
    <property type="entry name" value="vWA-like"/>
    <property type="match status" value="1"/>
</dbReference>
<dbReference type="EMBL" id="NCDQ01000192">
    <property type="protein sequence ID" value="OYX02382.1"/>
    <property type="molecule type" value="Genomic_DNA"/>
</dbReference>
<evidence type="ECO:0000313" key="5">
    <source>
        <dbReference type="Proteomes" id="UP000215616"/>
    </source>
</evidence>
<reference evidence="4 5" key="1">
    <citation type="submission" date="2017-03" db="EMBL/GenBank/DDBJ databases">
        <title>Lifting the veil on microbial sulfur biogeochemistry in mining wastewaters.</title>
        <authorList>
            <person name="Kantor R.S."/>
            <person name="Colenbrander Nelson T."/>
            <person name="Marshall S."/>
            <person name="Bennett D."/>
            <person name="Apte S."/>
            <person name="Camacho D."/>
            <person name="Thomas B.C."/>
            <person name="Warren L.A."/>
            <person name="Banfield J.F."/>
        </authorList>
    </citation>
    <scope>NUCLEOTIDE SEQUENCE [LARGE SCALE GENOMIC DNA]</scope>
    <source>
        <strain evidence="4">32-67-7</strain>
    </source>
</reference>
<evidence type="ECO:0000259" key="3">
    <source>
        <dbReference type="Pfam" id="PF16190"/>
    </source>
</evidence>
<dbReference type="Pfam" id="PF13400">
    <property type="entry name" value="Tad"/>
    <property type="match status" value="1"/>
</dbReference>
<evidence type="ECO:0000313" key="4">
    <source>
        <dbReference type="EMBL" id="OYX02382.1"/>
    </source>
</evidence>
<accession>A0A258D4V0</accession>
<proteinExistence type="predicted"/>